<dbReference type="PROSITE" id="PS50928">
    <property type="entry name" value="ABC_TM1"/>
    <property type="match status" value="1"/>
</dbReference>
<evidence type="ECO:0000256" key="6">
    <source>
        <dbReference type="ARBA" id="ARBA00022692"/>
    </source>
</evidence>
<keyword evidence="6 9" id="KW-0812">Transmembrane</keyword>
<feature type="transmembrane region" description="Helical" evidence="9">
    <location>
        <begin position="90"/>
        <end position="110"/>
    </location>
</feature>
<accession>A0A6J6MAF6</accession>
<evidence type="ECO:0000256" key="5">
    <source>
        <dbReference type="ARBA" id="ARBA00022597"/>
    </source>
</evidence>
<dbReference type="InterPro" id="IPR035906">
    <property type="entry name" value="MetI-like_sf"/>
</dbReference>
<dbReference type="CDD" id="cd06261">
    <property type="entry name" value="TM_PBP2"/>
    <property type="match status" value="1"/>
</dbReference>
<gene>
    <name evidence="11" type="ORF">UFOPK2329_00485</name>
</gene>
<evidence type="ECO:0000259" key="10">
    <source>
        <dbReference type="PROSITE" id="PS50928"/>
    </source>
</evidence>
<dbReference type="Pfam" id="PF00528">
    <property type="entry name" value="BPD_transp_1"/>
    <property type="match status" value="1"/>
</dbReference>
<dbReference type="InterPro" id="IPR050901">
    <property type="entry name" value="BP-dep_ABC_trans_perm"/>
</dbReference>
<organism evidence="11">
    <name type="scientific">freshwater metagenome</name>
    <dbReference type="NCBI Taxonomy" id="449393"/>
    <lineage>
        <taxon>unclassified sequences</taxon>
        <taxon>metagenomes</taxon>
        <taxon>ecological metagenomes</taxon>
    </lineage>
</organism>
<dbReference type="GO" id="GO:0005886">
    <property type="term" value="C:plasma membrane"/>
    <property type="evidence" value="ECO:0007669"/>
    <property type="project" value="UniProtKB-SubCell"/>
</dbReference>
<evidence type="ECO:0000256" key="8">
    <source>
        <dbReference type="ARBA" id="ARBA00023136"/>
    </source>
</evidence>
<keyword evidence="4" id="KW-1003">Cell membrane</keyword>
<feature type="transmembrane region" description="Helical" evidence="9">
    <location>
        <begin position="20"/>
        <end position="40"/>
    </location>
</feature>
<feature type="domain" description="ABC transmembrane type-1" evidence="10">
    <location>
        <begin position="86"/>
        <end position="279"/>
    </location>
</feature>
<evidence type="ECO:0000256" key="4">
    <source>
        <dbReference type="ARBA" id="ARBA00022475"/>
    </source>
</evidence>
<evidence type="ECO:0000256" key="9">
    <source>
        <dbReference type="SAM" id="Phobius"/>
    </source>
</evidence>
<reference evidence="11" key="1">
    <citation type="submission" date="2020-05" db="EMBL/GenBank/DDBJ databases">
        <authorList>
            <person name="Chiriac C."/>
            <person name="Salcher M."/>
            <person name="Ghai R."/>
            <person name="Kavagutti S V."/>
        </authorList>
    </citation>
    <scope>NUCLEOTIDE SEQUENCE</scope>
</reference>
<sequence>MNKTKRFFSVGPFTGPFRGWFVICLSLGFLFMFPLFSSFLTSLKPTEMASKFPPDYLPKEVTLNNYERIFVPAKGGFLEYGAWHYTVNSLVLAFGTVVGVSLLATLAGYGFARFKFFGKSTLFAFVLLMFMIPFQALLVPLFRILATFHLTNSLLGVIFVYITYNLPLSVFIMRNSFAEIPSAFEEAAMIDGASVLRIFRTIMMPLALPGLISTALFAFFASWNEFFAATVFISTNGKYPLPVMLTLLQSSQHGEIDWGLMQAGVIYTILPCVLIFLVLQKYYIQGLIAGGLKG</sequence>
<dbReference type="PANTHER" id="PTHR32243">
    <property type="entry name" value="MALTOSE TRANSPORT SYSTEM PERMEASE-RELATED"/>
    <property type="match status" value="1"/>
</dbReference>
<evidence type="ECO:0000256" key="2">
    <source>
        <dbReference type="ARBA" id="ARBA00009047"/>
    </source>
</evidence>
<dbReference type="AlphaFoldDB" id="A0A6J6MAF6"/>
<name>A0A6J6MAF6_9ZZZZ</name>
<dbReference type="Gene3D" id="1.10.3720.10">
    <property type="entry name" value="MetI-like"/>
    <property type="match status" value="1"/>
</dbReference>
<feature type="transmembrane region" description="Helical" evidence="9">
    <location>
        <begin position="206"/>
        <end position="223"/>
    </location>
</feature>
<protein>
    <submittedName>
        <fullName evidence="11">Unannotated protein</fullName>
    </submittedName>
</protein>
<comment type="similarity">
    <text evidence="2">Belongs to the binding-protein-dependent transport system permease family. MalFG subfamily.</text>
</comment>
<dbReference type="InterPro" id="IPR000515">
    <property type="entry name" value="MetI-like"/>
</dbReference>
<comment type="subcellular location">
    <subcellularLocation>
        <location evidence="1">Cell membrane</location>
        <topology evidence="1">Multi-pass membrane protein</topology>
    </subcellularLocation>
</comment>
<keyword evidence="7 9" id="KW-1133">Transmembrane helix</keyword>
<dbReference type="GO" id="GO:0055085">
    <property type="term" value="P:transmembrane transport"/>
    <property type="evidence" value="ECO:0007669"/>
    <property type="project" value="InterPro"/>
</dbReference>
<dbReference type="PANTHER" id="PTHR32243:SF50">
    <property type="entry name" value="MALTOSE_MALTODEXTRIN TRANSPORT SYSTEM PERMEASE PROTEIN MALG"/>
    <property type="match status" value="1"/>
</dbReference>
<dbReference type="SUPFAM" id="SSF161098">
    <property type="entry name" value="MetI-like"/>
    <property type="match status" value="1"/>
</dbReference>
<feature type="transmembrane region" description="Helical" evidence="9">
    <location>
        <begin position="122"/>
        <end position="142"/>
    </location>
</feature>
<keyword evidence="8 9" id="KW-0472">Membrane</keyword>
<evidence type="ECO:0000256" key="7">
    <source>
        <dbReference type="ARBA" id="ARBA00022989"/>
    </source>
</evidence>
<feature type="transmembrane region" description="Helical" evidence="9">
    <location>
        <begin position="154"/>
        <end position="173"/>
    </location>
</feature>
<proteinExistence type="inferred from homology"/>
<evidence type="ECO:0000256" key="3">
    <source>
        <dbReference type="ARBA" id="ARBA00022448"/>
    </source>
</evidence>
<evidence type="ECO:0000256" key="1">
    <source>
        <dbReference type="ARBA" id="ARBA00004651"/>
    </source>
</evidence>
<evidence type="ECO:0000313" key="11">
    <source>
        <dbReference type="EMBL" id="CAB4670936.1"/>
    </source>
</evidence>
<keyword evidence="3" id="KW-0813">Transport</keyword>
<keyword evidence="5" id="KW-0762">Sugar transport</keyword>
<dbReference type="EMBL" id="CAEZWZ010000055">
    <property type="protein sequence ID" value="CAB4670936.1"/>
    <property type="molecule type" value="Genomic_DNA"/>
</dbReference>
<feature type="transmembrane region" description="Helical" evidence="9">
    <location>
        <begin position="258"/>
        <end position="279"/>
    </location>
</feature>